<dbReference type="EMBL" id="CAJOBE010003113">
    <property type="protein sequence ID" value="CAF3862250.1"/>
    <property type="molecule type" value="Genomic_DNA"/>
</dbReference>
<dbReference type="InterPro" id="IPR011990">
    <property type="entry name" value="TPR-like_helical_dom_sf"/>
</dbReference>
<gene>
    <name evidence="5" type="ORF">FNK824_LOCUS18536</name>
    <name evidence="4" type="ORF">OTI717_LOCUS11907</name>
</gene>
<dbReference type="PANTHER" id="PTHR45641">
    <property type="entry name" value="TETRATRICOPEPTIDE REPEAT PROTEIN (AFU_ORTHOLOGUE AFUA_6G03870)"/>
    <property type="match status" value="1"/>
</dbReference>
<name>A0A818U095_9BILA</name>
<protein>
    <recommendedName>
        <fullName evidence="7">Tetratricopeptide repeat protein</fullName>
    </recommendedName>
</protein>
<sequence length="312" mass="35065">METAFEEGKRLARQYRGSHKALTVKTMLDQLIIQPRPPSPPPCSLGNVLVSEPKSAKDELEAEDYVKNDQIDSAIAIYQRIHPVSVSILLRLGQLYADKKGDYGNALYYYIQALRIQEKTAEDMSDTLTRIASVHYERREFDLALDYHTSALQLCESVNPLNLASIATNLVGIANAHRAKNELSEALDYAKRALTIRESIEPIDEASVGKSLGTLANIYLELGDNTEALQAGMRAFDIFQRILPSNSPESAGLLNNLGAIKLRQGDIAEARQYFEQSIRIYRQILPESHPYIAKLKNNIEFVSRMQQKELEN</sequence>
<keyword evidence="1" id="KW-0677">Repeat</keyword>
<dbReference type="Proteomes" id="UP000663823">
    <property type="component" value="Unassembled WGS sequence"/>
</dbReference>
<dbReference type="PANTHER" id="PTHR45641:SF19">
    <property type="entry name" value="NEPHROCYSTIN-3"/>
    <property type="match status" value="1"/>
</dbReference>
<evidence type="ECO:0000256" key="3">
    <source>
        <dbReference type="PROSITE-ProRule" id="PRU00339"/>
    </source>
</evidence>
<dbReference type="InterPro" id="IPR019734">
    <property type="entry name" value="TPR_rpt"/>
</dbReference>
<feature type="repeat" description="TPR" evidence="3">
    <location>
        <begin position="251"/>
        <end position="284"/>
    </location>
</feature>
<dbReference type="SUPFAM" id="SSF48452">
    <property type="entry name" value="TPR-like"/>
    <property type="match status" value="2"/>
</dbReference>
<evidence type="ECO:0000256" key="2">
    <source>
        <dbReference type="ARBA" id="ARBA00022803"/>
    </source>
</evidence>
<dbReference type="Proteomes" id="UP000663874">
    <property type="component" value="Unassembled WGS sequence"/>
</dbReference>
<comment type="caution">
    <text evidence="4">The sequence shown here is derived from an EMBL/GenBank/DDBJ whole genome shotgun (WGS) entry which is preliminary data.</text>
</comment>
<accession>A0A818U095</accession>
<evidence type="ECO:0000256" key="1">
    <source>
        <dbReference type="ARBA" id="ARBA00022737"/>
    </source>
</evidence>
<dbReference type="EMBL" id="CAJOAX010001162">
    <property type="protein sequence ID" value="CAF3691433.1"/>
    <property type="molecule type" value="Genomic_DNA"/>
</dbReference>
<organism evidence="4 6">
    <name type="scientific">Rotaria sordida</name>
    <dbReference type="NCBI Taxonomy" id="392033"/>
    <lineage>
        <taxon>Eukaryota</taxon>
        <taxon>Metazoa</taxon>
        <taxon>Spiralia</taxon>
        <taxon>Gnathifera</taxon>
        <taxon>Rotifera</taxon>
        <taxon>Eurotatoria</taxon>
        <taxon>Bdelloidea</taxon>
        <taxon>Philodinida</taxon>
        <taxon>Philodinidae</taxon>
        <taxon>Rotaria</taxon>
    </lineage>
</organism>
<evidence type="ECO:0000313" key="4">
    <source>
        <dbReference type="EMBL" id="CAF3691433.1"/>
    </source>
</evidence>
<reference evidence="4" key="1">
    <citation type="submission" date="2021-02" db="EMBL/GenBank/DDBJ databases">
        <authorList>
            <person name="Nowell W R."/>
        </authorList>
    </citation>
    <scope>NUCLEOTIDE SEQUENCE</scope>
</reference>
<dbReference type="Pfam" id="PF13424">
    <property type="entry name" value="TPR_12"/>
    <property type="match status" value="2"/>
</dbReference>
<evidence type="ECO:0000313" key="5">
    <source>
        <dbReference type="EMBL" id="CAF3862250.1"/>
    </source>
</evidence>
<dbReference type="PROSITE" id="PS50005">
    <property type="entry name" value="TPR"/>
    <property type="match status" value="1"/>
</dbReference>
<proteinExistence type="predicted"/>
<dbReference type="Gene3D" id="1.25.40.10">
    <property type="entry name" value="Tetratricopeptide repeat domain"/>
    <property type="match status" value="2"/>
</dbReference>
<evidence type="ECO:0000313" key="6">
    <source>
        <dbReference type="Proteomes" id="UP000663823"/>
    </source>
</evidence>
<keyword evidence="2 3" id="KW-0802">TPR repeat</keyword>
<dbReference type="AlphaFoldDB" id="A0A818U095"/>
<dbReference type="Pfam" id="PF13181">
    <property type="entry name" value="TPR_8"/>
    <property type="match status" value="1"/>
</dbReference>
<evidence type="ECO:0008006" key="7">
    <source>
        <dbReference type="Google" id="ProtNLM"/>
    </source>
</evidence>
<dbReference type="SMART" id="SM00028">
    <property type="entry name" value="TPR"/>
    <property type="match status" value="5"/>
</dbReference>